<dbReference type="RefSeq" id="WP_156900917.1">
    <property type="nucleotide sequence ID" value="NZ_CP091521.1"/>
</dbReference>
<gene>
    <name evidence="2" type="ORF">LVJ77_04735</name>
</gene>
<keyword evidence="1" id="KW-0812">Transmembrane</keyword>
<keyword evidence="1" id="KW-0472">Membrane</keyword>
<proteinExistence type="predicted"/>
<feature type="transmembrane region" description="Helical" evidence="1">
    <location>
        <begin position="29"/>
        <end position="46"/>
    </location>
</feature>
<keyword evidence="3" id="KW-1185">Reference proteome</keyword>
<evidence type="ECO:0000313" key="2">
    <source>
        <dbReference type="EMBL" id="UOP05463.1"/>
    </source>
</evidence>
<dbReference type="EMBL" id="CP091521">
    <property type="protein sequence ID" value="UOP05463.1"/>
    <property type="molecule type" value="Genomic_DNA"/>
</dbReference>
<protein>
    <submittedName>
        <fullName evidence="2">Uncharacterized protein</fullName>
    </submittedName>
</protein>
<evidence type="ECO:0000256" key="1">
    <source>
        <dbReference type="SAM" id="Phobius"/>
    </source>
</evidence>
<dbReference type="KEGG" id="ckh:LVJ77_04735"/>
<accession>A0A8T9N0D2</accession>
<organism evidence="2 3">
    <name type="scientific">Conchiformibius kuhniae</name>
    <dbReference type="NCBI Taxonomy" id="211502"/>
    <lineage>
        <taxon>Bacteria</taxon>
        <taxon>Pseudomonadati</taxon>
        <taxon>Pseudomonadota</taxon>
        <taxon>Betaproteobacteria</taxon>
        <taxon>Neisseriales</taxon>
        <taxon>Neisseriaceae</taxon>
        <taxon>Conchiformibius</taxon>
    </lineage>
</organism>
<feature type="transmembrane region" description="Helical" evidence="1">
    <location>
        <begin position="68"/>
        <end position="90"/>
    </location>
</feature>
<dbReference type="AlphaFoldDB" id="A0A8T9N0D2"/>
<reference evidence="2" key="1">
    <citation type="journal article" date="2022" name="Res Sq">
        <title>Evolution of multicellular longitudinally dividing oral cavity symbionts (Neisseriaceae).</title>
        <authorList>
            <person name="Nyongesa S."/>
            <person name="Weber P."/>
            <person name="Bernet E."/>
            <person name="Pullido F."/>
            <person name="Nieckarz M."/>
            <person name="Delaby M."/>
            <person name="Nieves C."/>
            <person name="Viehboeck T."/>
            <person name="Krause N."/>
            <person name="Rivera-Millot A."/>
            <person name="Nakamura A."/>
            <person name="Vischer N."/>
            <person name="VanNieuwenhze M."/>
            <person name="Brun Y."/>
            <person name="Cava F."/>
            <person name="Bulgheresi S."/>
            <person name="Veyrier F."/>
        </authorList>
    </citation>
    <scope>NUCLEOTIDE SEQUENCE</scope>
    <source>
        <strain evidence="2">17694</strain>
    </source>
</reference>
<sequence>MRTDWDDDVDTMTTAEIWQERWRAYKKPIMIWLAVLLVAFLFGPEWDCTGVGGRACSTSEDMTAMEKFIFTSTMFYAVFIFPAWVSLISLGRKYAEDGHLD</sequence>
<name>A0A8T9N0D2_9NEIS</name>
<evidence type="ECO:0000313" key="3">
    <source>
        <dbReference type="Proteomes" id="UP000831534"/>
    </source>
</evidence>
<keyword evidence="1" id="KW-1133">Transmembrane helix</keyword>
<dbReference type="Proteomes" id="UP000831534">
    <property type="component" value="Chromosome"/>
</dbReference>
<reference evidence="2" key="2">
    <citation type="submission" date="2024-09" db="EMBL/GenBank/DDBJ databases">
        <authorList>
            <person name="Veyrier F.J."/>
        </authorList>
    </citation>
    <scope>NUCLEOTIDE SEQUENCE</scope>
    <source>
        <strain evidence="2">17694</strain>
    </source>
</reference>